<gene>
    <name evidence="2" type="ORF">GMA12_09700</name>
</gene>
<evidence type="ECO:0000313" key="2">
    <source>
        <dbReference type="EMBL" id="MUN63410.1"/>
    </source>
</evidence>
<sequence>MSRYRASRTVLTMAKKLRRCTDAQHIKIVRVVERAARATRTPYARALLALRELEADGHWVDRSQLETLIPASGKDRDLAEVHMGAMGESTSLESQGGYASAMQMPTTYPSADDPRSPSHLENRPLTMMRWWLSGRSLGIYGAQREDQALFVRELMSQLMGESVRFVVPMRKFARPDYKTLLAVTEIVDLSEHSDGMTGFLGQIQRSQSGDAEVALLVDASYGLTEEDRAALVSVVTRPGLGIRVIYTESYALRGWDELMNAALDYAESVFLGPARSVDLEAVGVPADYRVPEGKGAGIYCSDGGYIVRFGAASPTPAYELAHRANQLWGPCGSRPPCATMALLTEPGDVMFFWGDESDQGWTVVTSRIGTGVVRRDTEAGPRYRLFSFGYGLRETRRELAQDGINDEMATDFVRSLGPRDVHFTEGAVRLDVNSLERDGDVIWIDED</sequence>
<comment type="caution">
    <text evidence="2">The sequence shown here is derived from an EMBL/GenBank/DDBJ whole genome shotgun (WGS) entry which is preliminary data.</text>
</comment>
<dbReference type="AlphaFoldDB" id="A0A6N8GMC3"/>
<accession>A0A6N8GMC3</accession>
<dbReference type="Proteomes" id="UP000436989">
    <property type="component" value="Unassembled WGS sequence"/>
</dbReference>
<proteinExistence type="predicted"/>
<dbReference type="EMBL" id="WOGU01000007">
    <property type="protein sequence ID" value="MUN63410.1"/>
    <property type="molecule type" value="Genomic_DNA"/>
</dbReference>
<feature type="region of interest" description="Disordered" evidence="1">
    <location>
        <begin position="98"/>
        <end position="118"/>
    </location>
</feature>
<evidence type="ECO:0000256" key="1">
    <source>
        <dbReference type="SAM" id="MobiDB-lite"/>
    </source>
</evidence>
<name>A0A6N8GMC3_9MICC</name>
<organism evidence="2 3">
    <name type="scientific">Kocuria sediminis</name>
    <dbReference type="NCBI Taxonomy" id="1038857"/>
    <lineage>
        <taxon>Bacteria</taxon>
        <taxon>Bacillati</taxon>
        <taxon>Actinomycetota</taxon>
        <taxon>Actinomycetes</taxon>
        <taxon>Micrococcales</taxon>
        <taxon>Micrococcaceae</taxon>
        <taxon>Kocuria</taxon>
    </lineage>
</organism>
<reference evidence="2 3" key="1">
    <citation type="submission" date="2019-12" db="EMBL/GenBank/DDBJ databases">
        <authorList>
            <person name="Shi Y."/>
        </authorList>
    </citation>
    <scope>NUCLEOTIDE SEQUENCE [LARGE SCALE GENOMIC DNA]</scope>
    <source>
        <strain evidence="2 3">JCM 17929</strain>
    </source>
</reference>
<evidence type="ECO:0000313" key="3">
    <source>
        <dbReference type="Proteomes" id="UP000436989"/>
    </source>
</evidence>
<protein>
    <submittedName>
        <fullName evidence="2">Uncharacterized protein</fullName>
    </submittedName>
</protein>
<keyword evidence="3" id="KW-1185">Reference proteome</keyword>
<dbReference type="RefSeq" id="WP_156269325.1">
    <property type="nucleotide sequence ID" value="NZ_WOGU01000007.1"/>
</dbReference>